<proteinExistence type="predicted"/>
<dbReference type="EMBL" id="ML978174">
    <property type="protein sequence ID" value="KAF2032217.1"/>
    <property type="molecule type" value="Genomic_DNA"/>
</dbReference>
<feature type="compositionally biased region" description="Low complexity" evidence="1">
    <location>
        <begin position="74"/>
        <end position="93"/>
    </location>
</feature>
<name>A0A9P4HDV6_9PLEO</name>
<sequence>MPYMTTRKTATAALCWNAFPEPPPEAENWSPDPNLIARPGALKDARFNKDPYAEQKRAALKREARMRGLNGYAARSLSSTSSSSAATTRAAAAGWPMQESRTCMPQDLALEPTSTRTAPATAADDTSTSTDANASIETGGCEGRTARPISQGHPLQSSSTSLSAAAAAAPSVPGRRNTKLAPTSVRTPLLPAAEYASLTGGNNSIPAWTGPLEKLLELNTLQRPRPPVQQAGKSIPPHLRKSAPTAGRVADNQNRDSGDGYSKLAGKDLDAHFQAVQQASRRVSGKSATEMFADEEDTMSDSALAWRLATTDLGIDNAKQALELQRAHFSEQNKGQCVFRDAHEIVVREHQRLIDTKLIRVLEDELDVPRSATKAELVAMNDEEFDNYLIKVKSAHQNWWVAEQRAHG</sequence>
<protein>
    <submittedName>
        <fullName evidence="2">Uncharacterized protein</fullName>
    </submittedName>
</protein>
<feature type="region of interest" description="Disordered" evidence="1">
    <location>
        <begin position="74"/>
        <end position="99"/>
    </location>
</feature>
<reference evidence="2" key="1">
    <citation type="journal article" date="2020" name="Stud. Mycol.">
        <title>101 Dothideomycetes genomes: a test case for predicting lifestyles and emergence of pathogens.</title>
        <authorList>
            <person name="Haridas S."/>
            <person name="Albert R."/>
            <person name="Binder M."/>
            <person name="Bloem J."/>
            <person name="Labutti K."/>
            <person name="Salamov A."/>
            <person name="Andreopoulos B."/>
            <person name="Baker S."/>
            <person name="Barry K."/>
            <person name="Bills G."/>
            <person name="Bluhm B."/>
            <person name="Cannon C."/>
            <person name="Castanera R."/>
            <person name="Culley D."/>
            <person name="Daum C."/>
            <person name="Ezra D."/>
            <person name="Gonzalez J."/>
            <person name="Henrissat B."/>
            <person name="Kuo A."/>
            <person name="Liang C."/>
            <person name="Lipzen A."/>
            <person name="Lutzoni F."/>
            <person name="Magnuson J."/>
            <person name="Mondo S."/>
            <person name="Nolan M."/>
            <person name="Ohm R."/>
            <person name="Pangilinan J."/>
            <person name="Park H.-J."/>
            <person name="Ramirez L."/>
            <person name="Alfaro M."/>
            <person name="Sun H."/>
            <person name="Tritt A."/>
            <person name="Yoshinaga Y."/>
            <person name="Zwiers L.-H."/>
            <person name="Turgeon B."/>
            <person name="Goodwin S."/>
            <person name="Spatafora J."/>
            <person name="Crous P."/>
            <person name="Grigoriev I."/>
        </authorList>
    </citation>
    <scope>NUCLEOTIDE SEQUENCE</scope>
    <source>
        <strain evidence="2">CBS 110217</strain>
    </source>
</reference>
<dbReference type="AlphaFoldDB" id="A0A9P4HDV6"/>
<comment type="caution">
    <text evidence="2">The sequence shown here is derived from an EMBL/GenBank/DDBJ whole genome shotgun (WGS) entry which is preliminary data.</text>
</comment>
<keyword evidence="3" id="KW-1185">Reference proteome</keyword>
<evidence type="ECO:0000313" key="3">
    <source>
        <dbReference type="Proteomes" id="UP000799777"/>
    </source>
</evidence>
<dbReference type="OrthoDB" id="3799274at2759"/>
<organism evidence="2 3">
    <name type="scientific">Setomelanomma holmii</name>
    <dbReference type="NCBI Taxonomy" id="210430"/>
    <lineage>
        <taxon>Eukaryota</taxon>
        <taxon>Fungi</taxon>
        <taxon>Dikarya</taxon>
        <taxon>Ascomycota</taxon>
        <taxon>Pezizomycotina</taxon>
        <taxon>Dothideomycetes</taxon>
        <taxon>Pleosporomycetidae</taxon>
        <taxon>Pleosporales</taxon>
        <taxon>Pleosporineae</taxon>
        <taxon>Phaeosphaeriaceae</taxon>
        <taxon>Setomelanomma</taxon>
    </lineage>
</organism>
<feature type="compositionally biased region" description="Low complexity" evidence="1">
    <location>
        <begin position="113"/>
        <end position="135"/>
    </location>
</feature>
<feature type="region of interest" description="Disordered" evidence="1">
    <location>
        <begin position="113"/>
        <end position="185"/>
    </location>
</feature>
<evidence type="ECO:0000313" key="2">
    <source>
        <dbReference type="EMBL" id="KAF2032217.1"/>
    </source>
</evidence>
<gene>
    <name evidence="2" type="ORF">EK21DRAFT_87341</name>
</gene>
<evidence type="ECO:0000256" key="1">
    <source>
        <dbReference type="SAM" id="MobiDB-lite"/>
    </source>
</evidence>
<accession>A0A9P4HDV6</accession>
<feature type="compositionally biased region" description="Low complexity" evidence="1">
    <location>
        <begin position="157"/>
        <end position="171"/>
    </location>
</feature>
<dbReference type="Proteomes" id="UP000799777">
    <property type="component" value="Unassembled WGS sequence"/>
</dbReference>
<feature type="region of interest" description="Disordered" evidence="1">
    <location>
        <begin position="226"/>
        <end position="264"/>
    </location>
</feature>